<dbReference type="Pfam" id="PF14214">
    <property type="entry name" value="Helitron_like_N"/>
    <property type="match status" value="1"/>
</dbReference>
<dbReference type="PANTHER" id="PTHR45786">
    <property type="entry name" value="DNA BINDING PROTEIN-LIKE"/>
    <property type="match status" value="1"/>
</dbReference>
<dbReference type="STRING" id="93759.A0A1R3KV07"/>
<dbReference type="OrthoDB" id="1717339at2759"/>
<protein>
    <recommendedName>
        <fullName evidence="1">Helitron helicase-like domain-containing protein</fullName>
    </recommendedName>
</protein>
<dbReference type="PANTHER" id="PTHR45786:SF74">
    <property type="entry name" value="ATP-DEPENDENT DNA HELICASE"/>
    <property type="match status" value="1"/>
</dbReference>
<feature type="domain" description="Helitron helicase-like" evidence="1">
    <location>
        <begin position="127"/>
        <end position="245"/>
    </location>
</feature>
<keyword evidence="3" id="KW-1185">Reference proteome</keyword>
<comment type="caution">
    <text evidence="2">The sequence shown here is derived from an EMBL/GenBank/DDBJ whole genome shotgun (WGS) entry which is preliminary data.</text>
</comment>
<proteinExistence type="predicted"/>
<dbReference type="EMBL" id="AWUE01011177">
    <property type="protein sequence ID" value="OMP10878.1"/>
    <property type="molecule type" value="Genomic_DNA"/>
</dbReference>
<organism evidence="2 3">
    <name type="scientific">Corchorus olitorius</name>
    <dbReference type="NCBI Taxonomy" id="93759"/>
    <lineage>
        <taxon>Eukaryota</taxon>
        <taxon>Viridiplantae</taxon>
        <taxon>Streptophyta</taxon>
        <taxon>Embryophyta</taxon>
        <taxon>Tracheophyta</taxon>
        <taxon>Spermatophyta</taxon>
        <taxon>Magnoliopsida</taxon>
        <taxon>eudicotyledons</taxon>
        <taxon>Gunneridae</taxon>
        <taxon>Pentapetalae</taxon>
        <taxon>rosids</taxon>
        <taxon>malvids</taxon>
        <taxon>Malvales</taxon>
        <taxon>Malvaceae</taxon>
        <taxon>Grewioideae</taxon>
        <taxon>Apeibeae</taxon>
        <taxon>Corchorus</taxon>
    </lineage>
</organism>
<evidence type="ECO:0000313" key="3">
    <source>
        <dbReference type="Proteomes" id="UP000187203"/>
    </source>
</evidence>
<reference evidence="3" key="1">
    <citation type="submission" date="2013-09" db="EMBL/GenBank/DDBJ databases">
        <title>Corchorus olitorius genome sequencing.</title>
        <authorList>
            <person name="Alam M."/>
            <person name="Haque M.S."/>
            <person name="Islam M.S."/>
            <person name="Emdad E.M."/>
            <person name="Islam M.M."/>
            <person name="Ahmed B."/>
            <person name="Halim A."/>
            <person name="Hossen Q.M.M."/>
            <person name="Hossain M.Z."/>
            <person name="Ahmed R."/>
            <person name="Khan M.M."/>
            <person name="Islam R."/>
            <person name="Rashid M.M."/>
            <person name="Khan S.A."/>
            <person name="Rahman M.S."/>
            <person name="Alam M."/>
            <person name="Yahiya A.S."/>
            <person name="Khan M.S."/>
            <person name="Azam M.S."/>
            <person name="Haque T."/>
            <person name="Lashkar M.Z.H."/>
            <person name="Akhand A.I."/>
            <person name="Morshed G."/>
            <person name="Roy S."/>
            <person name="Uddin K.S."/>
            <person name="Rabeya T."/>
            <person name="Hossain A.S."/>
            <person name="Chowdhury A."/>
            <person name="Snigdha A.R."/>
            <person name="Mortoza M.S."/>
            <person name="Matin S.A."/>
            <person name="Hoque S.M.E."/>
            <person name="Islam M.K."/>
            <person name="Roy D.K."/>
            <person name="Haider R."/>
            <person name="Moosa M.M."/>
            <person name="Elias S.M."/>
            <person name="Hasan A.M."/>
            <person name="Jahan S."/>
            <person name="Shafiuddin M."/>
            <person name="Mahmood N."/>
            <person name="Shommy N.S."/>
        </authorList>
    </citation>
    <scope>NUCLEOTIDE SEQUENCE [LARGE SCALE GENOMIC DNA]</scope>
    <source>
        <strain evidence="3">cv. O-4</strain>
    </source>
</reference>
<sequence length="274" mass="32179">MLDSFNELVRSFRYARDMIQQHPQRQFRLKLIAARESDSQMYNPPTTMEIAALIPDDIGQSTDGRDVIIQHRGQSFQRINDLHPLYIAMQYPLLFPYGQDTFHSDIPFVRSAIRQPISRKCLTMRDYYAYLIQQRFVESNSLLRGGRLFQQFVVDVFATIEEGRLRYIRQNQSAFRFDMLQNVRDAVSSGDYLGNSVGTRVILPGPRYLFQNYHDSLAICRSHGYPTLFITFTCNPRWPEIEEALRMIPIYVLFRGLQYYIHNNFLSGSKIYKS</sequence>
<dbReference type="InterPro" id="IPR025476">
    <property type="entry name" value="Helitron_helicase-like"/>
</dbReference>
<evidence type="ECO:0000313" key="2">
    <source>
        <dbReference type="EMBL" id="OMP10878.1"/>
    </source>
</evidence>
<gene>
    <name evidence="2" type="ORF">COLO4_04200</name>
</gene>
<evidence type="ECO:0000259" key="1">
    <source>
        <dbReference type="Pfam" id="PF14214"/>
    </source>
</evidence>
<dbReference type="Proteomes" id="UP000187203">
    <property type="component" value="Unassembled WGS sequence"/>
</dbReference>
<dbReference type="AlphaFoldDB" id="A0A1R3KV07"/>
<accession>A0A1R3KV07</accession>
<name>A0A1R3KV07_9ROSI</name>